<feature type="binding site" evidence="8">
    <location>
        <position position="225"/>
    </location>
    <ligand>
        <name>L-glutamine</name>
        <dbReference type="ChEBI" id="CHEBI:58359"/>
    </ligand>
</feature>
<evidence type="ECO:0000313" key="12">
    <source>
        <dbReference type="Proteomes" id="UP000004671"/>
    </source>
</evidence>
<dbReference type="EMBL" id="CP018099">
    <property type="protein sequence ID" value="APF20575.1"/>
    <property type="molecule type" value="Genomic_DNA"/>
</dbReference>
<dbReference type="FunFam" id="3.50.30.20:FF:000002">
    <property type="entry name" value="Carbamoyl-phosphate synthase 1, mitochondrial"/>
    <property type="match status" value="1"/>
</dbReference>
<dbReference type="EMBL" id="CM001402">
    <property type="protein sequence ID" value="EHO40914.1"/>
    <property type="molecule type" value="Genomic_DNA"/>
</dbReference>
<dbReference type="Gene3D" id="3.40.50.880">
    <property type="match status" value="1"/>
</dbReference>
<evidence type="ECO:0000313" key="10">
    <source>
        <dbReference type="EMBL" id="APF20575.1"/>
    </source>
</evidence>
<dbReference type="GO" id="GO:0006207">
    <property type="term" value="P:'de novo' pyrimidine nucleobase biosynthetic process"/>
    <property type="evidence" value="ECO:0007669"/>
    <property type="project" value="InterPro"/>
</dbReference>
<dbReference type="GO" id="GO:0004088">
    <property type="term" value="F:carbamoyl-phosphate synthase (glutamine-hydrolyzing) activity"/>
    <property type="evidence" value="ECO:0007669"/>
    <property type="project" value="UniProtKB-UniRule"/>
</dbReference>
<dbReference type="STRING" id="880073.Cabys_3830"/>
<feature type="active site" evidence="8">
    <location>
        <position position="337"/>
    </location>
</feature>
<dbReference type="FunCoup" id="H1XYP5">
    <property type="interactions" value="586"/>
</dbReference>
<evidence type="ECO:0000256" key="7">
    <source>
        <dbReference type="ARBA" id="ARBA00048816"/>
    </source>
</evidence>
<dbReference type="GO" id="GO:0006541">
    <property type="term" value="P:glutamine metabolic process"/>
    <property type="evidence" value="ECO:0007669"/>
    <property type="project" value="InterPro"/>
</dbReference>
<reference evidence="11 12" key="1">
    <citation type="submission" date="2011-09" db="EMBL/GenBank/DDBJ databases">
        <title>The permanent draft genome of Caldithrix abyssi DSM 13497.</title>
        <authorList>
            <consortium name="US DOE Joint Genome Institute (JGI-PGF)"/>
            <person name="Lucas S."/>
            <person name="Han J."/>
            <person name="Lapidus A."/>
            <person name="Bruce D."/>
            <person name="Goodwin L."/>
            <person name="Pitluck S."/>
            <person name="Peters L."/>
            <person name="Kyrpides N."/>
            <person name="Mavromatis K."/>
            <person name="Ivanova N."/>
            <person name="Mikhailova N."/>
            <person name="Chertkov O."/>
            <person name="Detter J.C."/>
            <person name="Tapia R."/>
            <person name="Han C."/>
            <person name="Land M."/>
            <person name="Hauser L."/>
            <person name="Markowitz V."/>
            <person name="Cheng J.-F."/>
            <person name="Hugenholtz P."/>
            <person name="Woyke T."/>
            <person name="Wu D."/>
            <person name="Spring S."/>
            <person name="Brambilla E."/>
            <person name="Klenk H.-P."/>
            <person name="Eisen J.A."/>
        </authorList>
    </citation>
    <scope>NUCLEOTIDE SEQUENCE [LARGE SCALE GENOMIC DNA]</scope>
    <source>
        <strain evidence="11 12">DSM 13497</strain>
    </source>
</reference>
<dbReference type="PaxDb" id="880073-Calab_1289"/>
<dbReference type="GO" id="GO:0005524">
    <property type="term" value="F:ATP binding"/>
    <property type="evidence" value="ECO:0007669"/>
    <property type="project" value="UniProtKB-UniRule"/>
</dbReference>
<comment type="similarity">
    <text evidence="2 8">Belongs to the CarA family.</text>
</comment>
<feature type="binding site" evidence="8">
    <location>
        <position position="295"/>
    </location>
    <ligand>
        <name>L-glutamine</name>
        <dbReference type="ChEBI" id="CHEBI:58359"/>
    </ligand>
</feature>
<proteinExistence type="inferred from homology"/>
<dbReference type="InterPro" id="IPR036480">
    <property type="entry name" value="CarbP_synth_ssu_N_sf"/>
</dbReference>
<comment type="subunit">
    <text evidence="8">Composed of two chains; the small (or glutamine) chain promotes the hydrolysis of glutamine to ammonia, which is used by the large (or ammonia) chain to synthesize carbamoyl phosphate. Tetramer of heterodimers (alpha,beta)4.</text>
</comment>
<dbReference type="PRINTS" id="PR00097">
    <property type="entry name" value="ANTSNTHASEII"/>
</dbReference>
<dbReference type="PRINTS" id="PR00096">
    <property type="entry name" value="GATASE"/>
</dbReference>
<dbReference type="Proteomes" id="UP000183868">
    <property type="component" value="Chromosome"/>
</dbReference>
<feature type="binding site" evidence="8">
    <location>
        <position position="50"/>
    </location>
    <ligand>
        <name>L-glutamine</name>
        <dbReference type="ChEBI" id="CHEBI:58359"/>
    </ligand>
</feature>
<dbReference type="SUPFAM" id="SSF52021">
    <property type="entry name" value="Carbamoyl phosphate synthetase, small subunit N-terminal domain"/>
    <property type="match status" value="1"/>
</dbReference>
<evidence type="ECO:0000256" key="2">
    <source>
        <dbReference type="ARBA" id="ARBA00007800"/>
    </source>
</evidence>
<dbReference type="PANTHER" id="PTHR43418">
    <property type="entry name" value="MULTIFUNCTIONAL TRYPTOPHAN BIOSYNTHESIS PROTEIN-RELATED"/>
    <property type="match status" value="1"/>
</dbReference>
<dbReference type="HOGENOM" id="CLU_035901_1_1_0"/>
<feature type="binding site" evidence="8">
    <location>
        <position position="223"/>
    </location>
    <ligand>
        <name>L-glutamine</name>
        <dbReference type="ChEBI" id="CHEBI:58359"/>
    </ligand>
</feature>
<keyword evidence="12" id="KW-1185">Reference proteome</keyword>
<evidence type="ECO:0000256" key="4">
    <source>
        <dbReference type="ARBA" id="ARBA00022741"/>
    </source>
</evidence>
<dbReference type="PROSITE" id="PS51273">
    <property type="entry name" value="GATASE_TYPE_1"/>
    <property type="match status" value="1"/>
</dbReference>
<keyword evidence="8" id="KW-0055">Arginine biosynthesis</keyword>
<dbReference type="Gene3D" id="3.50.30.20">
    <property type="entry name" value="Carbamoyl-phosphate synthase small subunit, N-terminal domain"/>
    <property type="match status" value="1"/>
</dbReference>
<dbReference type="InterPro" id="IPR050472">
    <property type="entry name" value="Anth_synth/Amidotransfase"/>
</dbReference>
<comment type="pathway">
    <text evidence="1 8">Amino-acid biosynthesis; L-arginine biosynthesis; carbamoyl phosphate from bicarbonate: step 1/1.</text>
</comment>
<dbReference type="UniPathway" id="UPA00068">
    <property type="reaction ID" value="UER00171"/>
</dbReference>
<feature type="active site" evidence="8">
    <location>
        <position position="335"/>
    </location>
</feature>
<evidence type="ECO:0000313" key="11">
    <source>
        <dbReference type="EMBL" id="EHO40914.1"/>
    </source>
</evidence>
<dbReference type="InterPro" id="IPR006274">
    <property type="entry name" value="CarbamoylP_synth_ssu"/>
</dbReference>
<keyword evidence="8" id="KW-0665">Pyrimidine biosynthesis</keyword>
<evidence type="ECO:0000256" key="3">
    <source>
        <dbReference type="ARBA" id="ARBA00022598"/>
    </source>
</evidence>
<feature type="domain" description="Carbamoyl-phosphate synthase small subunit N-terminal" evidence="9">
    <location>
        <begin position="6"/>
        <end position="144"/>
    </location>
</feature>
<keyword evidence="8" id="KW-0028">Amino-acid biosynthesis</keyword>
<dbReference type="Proteomes" id="UP000004671">
    <property type="component" value="Chromosome"/>
</dbReference>
<dbReference type="HAMAP" id="MF_01209">
    <property type="entry name" value="CPSase_S_chain"/>
    <property type="match status" value="1"/>
</dbReference>
<evidence type="ECO:0000256" key="1">
    <source>
        <dbReference type="ARBA" id="ARBA00005077"/>
    </source>
</evidence>
<comment type="catalytic activity">
    <reaction evidence="7 8">
        <text>hydrogencarbonate + L-glutamine + 2 ATP + H2O = carbamoyl phosphate + L-glutamate + 2 ADP + phosphate + 2 H(+)</text>
        <dbReference type="Rhea" id="RHEA:18633"/>
        <dbReference type="ChEBI" id="CHEBI:15377"/>
        <dbReference type="ChEBI" id="CHEBI:15378"/>
        <dbReference type="ChEBI" id="CHEBI:17544"/>
        <dbReference type="ChEBI" id="CHEBI:29985"/>
        <dbReference type="ChEBI" id="CHEBI:30616"/>
        <dbReference type="ChEBI" id="CHEBI:43474"/>
        <dbReference type="ChEBI" id="CHEBI:58228"/>
        <dbReference type="ChEBI" id="CHEBI:58359"/>
        <dbReference type="ChEBI" id="CHEBI:456216"/>
        <dbReference type="EC" id="6.3.5.5"/>
    </reaction>
</comment>
<feature type="binding site" evidence="8">
    <location>
        <position position="252"/>
    </location>
    <ligand>
        <name>L-glutamine</name>
        <dbReference type="ChEBI" id="CHEBI:58359"/>
    </ligand>
</feature>
<dbReference type="SUPFAM" id="SSF52317">
    <property type="entry name" value="Class I glutamine amidotransferase-like"/>
    <property type="match status" value="1"/>
</dbReference>
<evidence type="ECO:0000259" key="9">
    <source>
        <dbReference type="SMART" id="SM01097"/>
    </source>
</evidence>
<feature type="binding site" evidence="8">
    <location>
        <position position="293"/>
    </location>
    <ligand>
        <name>L-glutamine</name>
        <dbReference type="ChEBI" id="CHEBI:58359"/>
    </ligand>
</feature>
<reference evidence="10 13" key="2">
    <citation type="submission" date="2016-11" db="EMBL/GenBank/DDBJ databases">
        <title>Genomic analysis of Caldithrix abyssi and proposal of a novel bacterial phylum Caldithrichaeota.</title>
        <authorList>
            <person name="Kublanov I."/>
            <person name="Sigalova O."/>
            <person name="Gavrilov S."/>
            <person name="Lebedinsky A."/>
            <person name="Ivanova N."/>
            <person name="Daum C."/>
            <person name="Reddy T."/>
            <person name="Klenk H.P."/>
            <person name="Goker M."/>
            <person name="Reva O."/>
            <person name="Miroshnichenko M."/>
            <person name="Kyprides N."/>
            <person name="Woyke T."/>
            <person name="Gelfand M."/>
        </authorList>
    </citation>
    <scope>NUCLEOTIDE SEQUENCE [LARGE SCALE GENOMIC DNA]</scope>
    <source>
        <strain evidence="10 13">LF13</strain>
    </source>
</reference>
<comment type="catalytic activity">
    <reaction evidence="8">
        <text>L-glutamine + H2O = L-glutamate + NH4(+)</text>
        <dbReference type="Rhea" id="RHEA:15889"/>
        <dbReference type="ChEBI" id="CHEBI:15377"/>
        <dbReference type="ChEBI" id="CHEBI:28938"/>
        <dbReference type="ChEBI" id="CHEBI:29985"/>
        <dbReference type="ChEBI" id="CHEBI:58359"/>
    </reaction>
</comment>
<dbReference type="SMART" id="SM01097">
    <property type="entry name" value="CPSase_sm_chain"/>
    <property type="match status" value="1"/>
</dbReference>
<dbReference type="InterPro" id="IPR035686">
    <property type="entry name" value="CPSase_GATase1"/>
</dbReference>
<keyword evidence="5 8" id="KW-0067">ATP-binding</keyword>
<dbReference type="InterPro" id="IPR029062">
    <property type="entry name" value="Class_I_gatase-like"/>
</dbReference>
<dbReference type="InterPro" id="IPR017926">
    <property type="entry name" value="GATASE"/>
</dbReference>
<name>H1XYP5_CALAY</name>
<dbReference type="NCBIfam" id="TIGR01368">
    <property type="entry name" value="CPSaseIIsmall"/>
    <property type="match status" value="1"/>
</dbReference>
<comment type="pathway">
    <text evidence="8">Pyrimidine metabolism; UMP biosynthesis via de novo pathway; (S)-dihydroorotate from bicarbonate: step 1/3.</text>
</comment>
<dbReference type="GO" id="GO:0006526">
    <property type="term" value="P:L-arginine biosynthetic process"/>
    <property type="evidence" value="ECO:0007669"/>
    <property type="project" value="UniProtKB-UniRule"/>
</dbReference>
<dbReference type="NCBIfam" id="NF009475">
    <property type="entry name" value="PRK12838.1"/>
    <property type="match status" value="1"/>
</dbReference>
<keyword evidence="3 8" id="KW-0436">Ligase</keyword>
<feature type="active site" description="Nucleophile" evidence="8">
    <location>
        <position position="251"/>
    </location>
</feature>
<dbReference type="OrthoDB" id="9804328at2"/>
<dbReference type="eggNOG" id="COG0505">
    <property type="taxonomic scope" value="Bacteria"/>
</dbReference>
<dbReference type="CDD" id="cd01744">
    <property type="entry name" value="GATase1_CPSase"/>
    <property type="match status" value="1"/>
</dbReference>
<evidence type="ECO:0000256" key="6">
    <source>
        <dbReference type="ARBA" id="ARBA00022962"/>
    </source>
</evidence>
<evidence type="ECO:0000313" key="13">
    <source>
        <dbReference type="Proteomes" id="UP000183868"/>
    </source>
</evidence>
<feature type="binding site" evidence="8">
    <location>
        <position position="255"/>
    </location>
    <ligand>
        <name>L-glutamine</name>
        <dbReference type="ChEBI" id="CHEBI:58359"/>
    </ligand>
</feature>
<evidence type="ECO:0000256" key="8">
    <source>
        <dbReference type="HAMAP-Rule" id="MF_01209"/>
    </source>
</evidence>
<keyword evidence="6 8" id="KW-0315">Glutamine amidotransferase</keyword>
<accession>H1XYP5</accession>
<feature type="region of interest" description="CPSase" evidence="8">
    <location>
        <begin position="1"/>
        <end position="177"/>
    </location>
</feature>
<dbReference type="Pfam" id="PF00988">
    <property type="entry name" value="CPSase_sm_chain"/>
    <property type="match status" value="1"/>
</dbReference>
<sequence>MVESQTVARLILEDGSVFYGVSFGYPQSTAGEIVFNTGMTGYPEALTDPSYFGQILVLTFPLIGNYGMPPAETEQDLFKWYEAPKGMISALVVDDYSLDYSHWQAKTSLAQWLYNQKIPAISGIDTRALTRRIREKGVMLAKLVIGDQEIDFYDPNQENLVQKVSIEKPQLMGRGKTRITLVDCGCKHSIMEELLQRDVQILRVPWNYPVEEEKTDGVLLSSGPGDPALCVETIEHTQKVLTKGVPTFGICLGHQIMALAIGAKTYKMKYGHRGQNQPVINCQTNRAYITSQNHGYAVDQSTIPEDWQPFFTNLNDQTSEGLIHHSGRFMSTQFHPEASPGPTDTRFLFDQFMEIIKS</sequence>
<dbReference type="Pfam" id="PF00117">
    <property type="entry name" value="GATase"/>
    <property type="match status" value="1"/>
</dbReference>
<dbReference type="GO" id="GO:0044205">
    <property type="term" value="P:'de novo' UMP biosynthetic process"/>
    <property type="evidence" value="ECO:0007669"/>
    <property type="project" value="UniProtKB-UniRule"/>
</dbReference>
<organism evidence="11 12">
    <name type="scientific">Caldithrix abyssi DSM 13497</name>
    <dbReference type="NCBI Taxonomy" id="880073"/>
    <lineage>
        <taxon>Bacteria</taxon>
        <taxon>Pseudomonadati</taxon>
        <taxon>Calditrichota</taxon>
        <taxon>Calditrichia</taxon>
        <taxon>Calditrichales</taxon>
        <taxon>Calditrichaceae</taxon>
        <taxon>Caldithrix</taxon>
    </lineage>
</organism>
<gene>
    <name evidence="8 10" type="primary">carA</name>
    <name evidence="10" type="ORF">Cabys_3830</name>
    <name evidence="11" type="ORF">Calab_1289</name>
</gene>
<protein>
    <recommendedName>
        <fullName evidence="8">Carbamoyl phosphate synthase small chain</fullName>
        <ecNumber evidence="8">6.3.5.5</ecNumber>
    </recommendedName>
    <alternativeName>
        <fullName evidence="8">Carbamoyl phosphate synthetase glutamine chain</fullName>
    </alternativeName>
</protein>
<dbReference type="InterPro" id="IPR002474">
    <property type="entry name" value="CarbamoylP_synth_ssu_N"/>
</dbReference>
<dbReference type="PANTHER" id="PTHR43418:SF7">
    <property type="entry name" value="CARBAMOYL-PHOSPHATE SYNTHASE SMALL CHAIN"/>
    <property type="match status" value="1"/>
</dbReference>
<dbReference type="InParanoid" id="H1XYP5"/>
<dbReference type="AlphaFoldDB" id="H1XYP5"/>
<dbReference type="UniPathway" id="UPA00070">
    <property type="reaction ID" value="UER00115"/>
</dbReference>
<comment type="function">
    <text evidence="8">Small subunit of the glutamine-dependent carbamoyl phosphate synthetase (CPSase). CPSase catalyzes the formation of carbamoyl phosphate from the ammonia moiety of glutamine, carbonate, and phosphate donated by ATP, constituting the first step of 2 biosynthetic pathways, one leading to arginine and/or urea and the other to pyrimidine nucleotides. The small subunit (glutamine amidotransferase) binds and cleaves glutamine to supply the large subunit with the substrate ammonia.</text>
</comment>
<dbReference type="RefSeq" id="WP_006927988.1">
    <property type="nucleotide sequence ID" value="NZ_CM001402.1"/>
</dbReference>
<dbReference type="PRINTS" id="PR00099">
    <property type="entry name" value="CPSGATASE"/>
</dbReference>
<feature type="binding site" evidence="8">
    <location>
        <position position="296"/>
    </location>
    <ligand>
        <name>L-glutamine</name>
        <dbReference type="ChEBI" id="CHEBI:58359"/>
    </ligand>
</feature>
<evidence type="ECO:0000256" key="5">
    <source>
        <dbReference type="ARBA" id="ARBA00022840"/>
    </source>
</evidence>
<dbReference type="EC" id="6.3.5.5" evidence="8"/>
<keyword evidence="4 8" id="KW-0547">Nucleotide-binding</keyword>
<dbReference type="KEGG" id="caby:Cabys_3830"/>